<sequence length="116" mass="12779">MAIEIWVAKLYCSARSGMAGNDRAMRHSALQVARTPSGFFPKTSTLIEKAVKTAVSKALAKVDDFIDRATTRVDEAIEKACNQLPKNSILSFKTLSMKLSQFSERLNELQSSIPAE</sequence>
<dbReference type="EMBL" id="EQ962654">
    <property type="protein sequence ID" value="EED20639.1"/>
    <property type="molecule type" value="Genomic_DNA"/>
</dbReference>
<dbReference type="HOGENOM" id="CLU_2098475_0_0_1"/>
<dbReference type="AlphaFoldDB" id="B8M8X6"/>
<name>B8M8X6_TALSN</name>
<keyword evidence="2" id="KW-1185">Reference proteome</keyword>
<protein>
    <submittedName>
        <fullName evidence="1">Uncharacterized protein</fullName>
    </submittedName>
</protein>
<gene>
    <name evidence="1" type="ORF">TSTA_038450</name>
</gene>
<dbReference type="VEuPathDB" id="FungiDB:TSTA_038450"/>
<dbReference type="Proteomes" id="UP000001745">
    <property type="component" value="Unassembled WGS sequence"/>
</dbReference>
<accession>B8M8X6</accession>
<evidence type="ECO:0000313" key="1">
    <source>
        <dbReference type="EMBL" id="EED20639.1"/>
    </source>
</evidence>
<dbReference type="RefSeq" id="XP_002481073.1">
    <property type="nucleotide sequence ID" value="XM_002481028.1"/>
</dbReference>
<organism evidence="1 2">
    <name type="scientific">Talaromyces stipitatus (strain ATCC 10500 / CBS 375.48 / QM 6759 / NRRL 1006)</name>
    <name type="common">Penicillium stipitatum</name>
    <dbReference type="NCBI Taxonomy" id="441959"/>
    <lineage>
        <taxon>Eukaryota</taxon>
        <taxon>Fungi</taxon>
        <taxon>Dikarya</taxon>
        <taxon>Ascomycota</taxon>
        <taxon>Pezizomycotina</taxon>
        <taxon>Eurotiomycetes</taxon>
        <taxon>Eurotiomycetidae</taxon>
        <taxon>Eurotiales</taxon>
        <taxon>Trichocomaceae</taxon>
        <taxon>Talaromyces</taxon>
        <taxon>Talaromyces sect. Talaromyces</taxon>
    </lineage>
</organism>
<evidence type="ECO:0000313" key="2">
    <source>
        <dbReference type="Proteomes" id="UP000001745"/>
    </source>
</evidence>
<dbReference type="InParanoid" id="B8M8X6"/>
<dbReference type="GeneID" id="8107887"/>
<reference evidence="2" key="1">
    <citation type="journal article" date="2015" name="Genome Announc.">
        <title>Genome sequence of the AIDS-associated pathogen Penicillium marneffei (ATCC18224) and its near taxonomic relative Talaromyces stipitatus (ATCC10500).</title>
        <authorList>
            <person name="Nierman W.C."/>
            <person name="Fedorova-Abrams N.D."/>
            <person name="Andrianopoulos A."/>
        </authorList>
    </citation>
    <scope>NUCLEOTIDE SEQUENCE [LARGE SCALE GENOMIC DNA]</scope>
    <source>
        <strain evidence="2">ATCC 10500 / CBS 375.48 / QM 6759 / NRRL 1006</strain>
    </source>
</reference>
<proteinExistence type="predicted"/>